<dbReference type="HOGENOM" id="CLU_985580_0_0_2"/>
<evidence type="ECO:0000313" key="2">
    <source>
        <dbReference type="Proteomes" id="UP000006565"/>
    </source>
</evidence>
<gene>
    <name evidence="1" type="ordered locus">Mpet_2254</name>
</gene>
<dbReference type="KEGG" id="mpi:Mpet_2254"/>
<dbReference type="SUPFAM" id="SSF54001">
    <property type="entry name" value="Cysteine proteinases"/>
    <property type="match status" value="1"/>
</dbReference>
<accession>E1RKR3</accession>
<reference evidence="1 2" key="1">
    <citation type="journal article" date="2010" name="Stand. Genomic Sci.">
        <title>Complete genome sequence of Methanoplanus petrolearius type strain (SEBR 4847).</title>
        <authorList>
            <person name="Brambilla E."/>
            <person name="Djao O.D."/>
            <person name="Daligault H."/>
            <person name="Lapidus A."/>
            <person name="Lucas S."/>
            <person name="Hammon N."/>
            <person name="Nolan M."/>
            <person name="Tice H."/>
            <person name="Cheng J.F."/>
            <person name="Han C."/>
            <person name="Tapia R."/>
            <person name="Goodwin L."/>
            <person name="Pitluck S."/>
            <person name="Liolios K."/>
            <person name="Ivanova N."/>
            <person name="Mavromatis K."/>
            <person name="Mikhailova N."/>
            <person name="Pati A."/>
            <person name="Chen A."/>
            <person name="Palaniappan K."/>
            <person name="Land M."/>
            <person name="Hauser L."/>
            <person name="Chang Y.J."/>
            <person name="Jeffries C.D."/>
            <person name="Rohde M."/>
            <person name="Spring S."/>
            <person name="Sikorski J."/>
            <person name="Goker M."/>
            <person name="Woyke T."/>
            <person name="Bristow J."/>
            <person name="Eisen J.A."/>
            <person name="Markowitz V."/>
            <person name="Hugenholtz P."/>
            <person name="Kyrpides N.C."/>
            <person name="Klenk H.P."/>
        </authorList>
    </citation>
    <scope>NUCLEOTIDE SEQUENCE [LARGE SCALE GENOMIC DNA]</scope>
    <source>
        <strain evidence="2">DSM 11571 / OCM 486 / SEBR 4847</strain>
    </source>
</reference>
<protein>
    <recommendedName>
        <fullName evidence="3">Transglutaminase-like domain-containing protein</fullName>
    </recommendedName>
</protein>
<dbReference type="GeneID" id="9744739"/>
<keyword evidence="2" id="KW-1185">Reference proteome</keyword>
<dbReference type="OrthoDB" id="135105at2157"/>
<dbReference type="eggNOG" id="arCOG03601">
    <property type="taxonomic scope" value="Archaea"/>
</dbReference>
<dbReference type="STRING" id="679926.Mpet_2254"/>
<dbReference type="EMBL" id="CP002117">
    <property type="protein sequence ID" value="ADN37002.1"/>
    <property type="molecule type" value="Genomic_DNA"/>
</dbReference>
<organism evidence="1 2">
    <name type="scientific">Methanolacinia petrolearia (strain DSM 11571 / OCM 486 / SEBR 4847)</name>
    <name type="common">Methanoplanus petrolearius</name>
    <dbReference type="NCBI Taxonomy" id="679926"/>
    <lineage>
        <taxon>Archaea</taxon>
        <taxon>Methanobacteriati</taxon>
        <taxon>Methanobacteriota</taxon>
        <taxon>Stenosarchaea group</taxon>
        <taxon>Methanomicrobia</taxon>
        <taxon>Methanomicrobiales</taxon>
        <taxon>Methanomicrobiaceae</taxon>
        <taxon>Methanolacinia</taxon>
    </lineage>
</organism>
<dbReference type="AlphaFoldDB" id="E1RKR3"/>
<evidence type="ECO:0000313" key="1">
    <source>
        <dbReference type="EMBL" id="ADN37002.1"/>
    </source>
</evidence>
<evidence type="ECO:0008006" key="3">
    <source>
        <dbReference type="Google" id="ProtNLM"/>
    </source>
</evidence>
<name>E1RKR3_METP4</name>
<dbReference type="Proteomes" id="UP000006565">
    <property type="component" value="Chromosome"/>
</dbReference>
<dbReference type="RefSeq" id="WP_013330179.1">
    <property type="nucleotide sequence ID" value="NC_014507.1"/>
</dbReference>
<sequence precursor="true">MKGKGLKKSSWNFCGFVLAVAGICCIIAATQAGVLVYSSQETQDIVESPVIPYDQKKAVLYADALQTNNSAVLGYALLRTTAVDPDGETLQYACDIWDDLNSNWKVVSDPLGPEYISSSLESIKADLRGDCDDYSVLMAGLAGSVGAEMRIVNVAGTGGNPGHAFPEYYLGTNEDEVIGQCRYISARYDCERVYYSIDGQSGETAYWLNFDWSVGRNPDMGYYVYGDTSNYHELVHPGESYYGVGQQAVFYYPDGTYASDTPGHGYYEEDVFGKEALYEIQL</sequence>
<proteinExistence type="predicted"/>
<dbReference type="InterPro" id="IPR038765">
    <property type="entry name" value="Papain-like_cys_pep_sf"/>
</dbReference>